<gene>
    <name evidence="8" type="ORF">EAS64_39745</name>
</gene>
<dbReference type="OrthoDB" id="226701at2"/>
<feature type="domain" description="TraD/TraG TraM recognition site" evidence="7">
    <location>
        <begin position="358"/>
        <end position="442"/>
    </location>
</feature>
<comment type="subcellular location">
    <subcellularLocation>
        <location evidence="1">Cell membrane</location>
        <topology evidence="1">Multi-pass membrane protein</topology>
    </subcellularLocation>
</comment>
<protein>
    <submittedName>
        <fullName evidence="8">Type IV secretory system conjugative DNA transfer family protein</fullName>
    </submittedName>
</protein>
<evidence type="ECO:0000256" key="5">
    <source>
        <dbReference type="ARBA" id="ARBA00023136"/>
    </source>
</evidence>
<dbReference type="Gene3D" id="3.40.50.300">
    <property type="entry name" value="P-loop containing nucleotide triphosphate hydrolases"/>
    <property type="match status" value="1"/>
</dbReference>
<feature type="region of interest" description="Disordered" evidence="6">
    <location>
        <begin position="497"/>
        <end position="549"/>
    </location>
</feature>
<evidence type="ECO:0000256" key="4">
    <source>
        <dbReference type="ARBA" id="ARBA00022989"/>
    </source>
</evidence>
<keyword evidence="4" id="KW-1133">Transmembrane helix</keyword>
<dbReference type="InterPro" id="IPR051539">
    <property type="entry name" value="T4SS-coupling_protein"/>
</dbReference>
<comment type="caution">
    <text evidence="8">The sequence shown here is derived from an EMBL/GenBank/DDBJ whole genome shotgun (WGS) entry which is preliminary data.</text>
</comment>
<evidence type="ECO:0000313" key="9">
    <source>
        <dbReference type="Proteomes" id="UP000460272"/>
    </source>
</evidence>
<keyword evidence="9" id="KW-1185">Reference proteome</keyword>
<proteinExistence type="predicted"/>
<reference evidence="8 9" key="1">
    <citation type="submission" date="2018-11" db="EMBL/GenBank/DDBJ databases">
        <title>Trebonia kvetii gen.nov., sp.nov., a novel acidophilic actinobacterium, and proposal of the new actinobacterial family Treboniaceae fam. nov.</title>
        <authorList>
            <person name="Rapoport D."/>
            <person name="Sagova-Mareckova M."/>
            <person name="Sedlacek I."/>
            <person name="Provaznik J."/>
            <person name="Kralova S."/>
            <person name="Pavlinic D."/>
            <person name="Benes V."/>
            <person name="Kopecky J."/>
        </authorList>
    </citation>
    <scope>NUCLEOTIDE SEQUENCE [LARGE SCALE GENOMIC DNA]</scope>
    <source>
        <strain evidence="8 9">15Tr583</strain>
    </source>
</reference>
<evidence type="ECO:0000256" key="1">
    <source>
        <dbReference type="ARBA" id="ARBA00004651"/>
    </source>
</evidence>
<name>A0A6P2BMJ1_9ACTN</name>
<evidence type="ECO:0000256" key="3">
    <source>
        <dbReference type="ARBA" id="ARBA00022692"/>
    </source>
</evidence>
<keyword evidence="3" id="KW-0812">Transmembrane</keyword>
<sequence>MIKYAILLAVMLIVAGFCTWAYLPARYLPRNRVRSMQVRLHLRLHPGKGFATIAGLWLRWGRLAALRRSARIRRTLPFWVRMLWPEEHSVFLGRAHWRHGLRVLLEEHVLVMAPPRTFKTAFLADVILRYPGPVIATTTKADVYGLTAAVRCQLGPVHVFNPQDIGGVPSTFRWSPVDGCQDPATAIRRADAFAFAVSQQGVEDGSFWSAKASDYLRCYFHAAALAGYDLHAVTAWVAGDDPDIPERILTAAGARQWARTLAELRSEAHKTTATVRMVMSRALSFMADPALAESVLPAPGEGFNIAAFLHECGTVYMLAEAIGEDAPVAPLFAAMATEIHYAAALIGQASASGRLDPPLLMGLDEVTQICPVPLPAWLSDSGGKGIQVIAVVHGEAQLASRWDEHGRQVVWDTSSVKVFLPGITDTTTLEAASVLCGQASWKLHGQEHVSLHDVASPDMVRQLPAGFALVIRGGYAPVIARLPRAWNNPAYRRARRHGRALPGRPYPLSAEPDPDPGYALEPGPDSDQWPDFLPPGWTSGYDDSSFPWN</sequence>
<keyword evidence="2" id="KW-1003">Cell membrane</keyword>
<dbReference type="Pfam" id="PF12696">
    <property type="entry name" value="TraG-D_C"/>
    <property type="match status" value="1"/>
</dbReference>
<evidence type="ECO:0000256" key="2">
    <source>
        <dbReference type="ARBA" id="ARBA00022475"/>
    </source>
</evidence>
<dbReference type="PANTHER" id="PTHR37937:SF1">
    <property type="entry name" value="CONJUGATIVE TRANSFER: DNA TRANSPORT"/>
    <property type="match status" value="1"/>
</dbReference>
<dbReference type="GO" id="GO:0005886">
    <property type="term" value="C:plasma membrane"/>
    <property type="evidence" value="ECO:0007669"/>
    <property type="project" value="UniProtKB-SubCell"/>
</dbReference>
<dbReference type="InterPro" id="IPR027417">
    <property type="entry name" value="P-loop_NTPase"/>
</dbReference>
<accession>A0A6P2BMJ1</accession>
<dbReference type="EMBL" id="RPFW01000010">
    <property type="protein sequence ID" value="TVZ00182.1"/>
    <property type="molecule type" value="Genomic_DNA"/>
</dbReference>
<keyword evidence="5" id="KW-0472">Membrane</keyword>
<dbReference type="CDD" id="cd01127">
    <property type="entry name" value="TrwB_TraG_TraD_VirD4"/>
    <property type="match status" value="1"/>
</dbReference>
<dbReference type="AlphaFoldDB" id="A0A6P2BMJ1"/>
<dbReference type="PANTHER" id="PTHR37937">
    <property type="entry name" value="CONJUGATIVE TRANSFER: DNA TRANSPORT"/>
    <property type="match status" value="1"/>
</dbReference>
<dbReference type="InterPro" id="IPR032689">
    <property type="entry name" value="TraG-D_C"/>
</dbReference>
<dbReference type="SUPFAM" id="SSF52540">
    <property type="entry name" value="P-loop containing nucleoside triphosphate hydrolases"/>
    <property type="match status" value="1"/>
</dbReference>
<dbReference type="RefSeq" id="WP_145861829.1">
    <property type="nucleotide sequence ID" value="NZ_RPFW01000010.1"/>
</dbReference>
<evidence type="ECO:0000313" key="8">
    <source>
        <dbReference type="EMBL" id="TVZ00182.1"/>
    </source>
</evidence>
<organism evidence="8 9">
    <name type="scientific">Trebonia kvetii</name>
    <dbReference type="NCBI Taxonomy" id="2480626"/>
    <lineage>
        <taxon>Bacteria</taxon>
        <taxon>Bacillati</taxon>
        <taxon>Actinomycetota</taxon>
        <taxon>Actinomycetes</taxon>
        <taxon>Streptosporangiales</taxon>
        <taxon>Treboniaceae</taxon>
        <taxon>Trebonia</taxon>
    </lineage>
</organism>
<evidence type="ECO:0000256" key="6">
    <source>
        <dbReference type="SAM" id="MobiDB-lite"/>
    </source>
</evidence>
<evidence type="ECO:0000259" key="7">
    <source>
        <dbReference type="Pfam" id="PF12696"/>
    </source>
</evidence>
<dbReference type="Proteomes" id="UP000460272">
    <property type="component" value="Unassembled WGS sequence"/>
</dbReference>